<evidence type="ECO:0000256" key="2">
    <source>
        <dbReference type="ARBA" id="ARBA00022670"/>
    </source>
</evidence>
<dbReference type="PROSITE" id="PS51695">
    <property type="entry name" value="SEDOLISIN"/>
    <property type="match status" value="1"/>
</dbReference>
<dbReference type="PANTHER" id="PTHR14218">
    <property type="entry name" value="PROTEASE S8 TRIPEPTIDYL PEPTIDASE I CLN2"/>
    <property type="match status" value="1"/>
</dbReference>
<dbReference type="Pfam" id="PF16640">
    <property type="entry name" value="Big_3_5"/>
    <property type="match status" value="1"/>
</dbReference>
<feature type="signal peptide" evidence="9">
    <location>
        <begin position="1"/>
        <end position="27"/>
    </location>
</feature>
<keyword evidence="3" id="KW-0479">Metal-binding</keyword>
<dbReference type="PROSITE" id="PS00138">
    <property type="entry name" value="SUBTILASE_SER"/>
    <property type="match status" value="1"/>
</dbReference>
<dbReference type="SUPFAM" id="SSF52743">
    <property type="entry name" value="Subtilisin-like"/>
    <property type="match status" value="1"/>
</dbReference>
<feature type="chain" id="PRO_5030696441" evidence="9">
    <location>
        <begin position="28"/>
        <end position="947"/>
    </location>
</feature>
<evidence type="ECO:0000256" key="8">
    <source>
        <dbReference type="SAM" id="Phobius"/>
    </source>
</evidence>
<reference evidence="11 12" key="1">
    <citation type="submission" date="2020-07" db="EMBL/GenBank/DDBJ databases">
        <title>Genomic Encyclopedia of Type Strains, Phase IV (KMG-V): Genome sequencing to study the core and pangenomes of soil and plant-associated prokaryotes.</title>
        <authorList>
            <person name="Whitman W."/>
        </authorList>
    </citation>
    <scope>NUCLEOTIDE SEQUENCE [LARGE SCALE GENOMIC DNA]</scope>
    <source>
        <strain evidence="11 12">X4EP2</strain>
    </source>
</reference>
<evidence type="ECO:0000256" key="6">
    <source>
        <dbReference type="ARBA" id="ARBA00022837"/>
    </source>
</evidence>
<sequence>MRSRSMFLLLVLAFLALTAGFTTSSQAAVQNRIAGEVTEGSRVALTHTVSPKASHAMDLGAAPSSLPLQGMTLRFSMTTAQHAALSQLLIDQQNPSSSRYHQWLTPQQFGAQFGLSAADITKVSSWLTSQGFTITSVANSSTFIRFSGTVSQADQAFGTTIHKLSLDGEQHISNLTEPALPAAIAGVVENISGLDDFKLKPHLRVRAVTSRSTSTAHPKDTIDTTAGVEHFISPGDFYVIYDLNPLLTASTPINGSGVTIAVMGQVDISLTDIAAFRTASGLSTNAPTITTYGTDPGSPTTACLADPAPSTCTVTGGDLDESELDVEWAGATAPSANIVFVNSTDVIGISLVDSIDNNLAPIMTVSYGGCEVHDFSTGAMNSLNEYFQQANAQGITVVGPAGDTGATDCDDSDTTEPPSATLGLAVDFPASSPFVTAVGGTEFSEGADTAGQYWNNSTTNTSTTSALSYIPETVWNDTAAEIASSPTNASFSAGGGGASVVFSKPTWQTGTGVPSDGQRDVPDLAFNASADHDAYLVCAQDSCQGGTYFVQSGTDAGEFNAFGGTSVSTPSFAGILALVEQKLGGSRIGNANPYIYALANGSSYSSIFHDVTTGNNDSPCTKGSTDCPNGGSIGFSAGVGYDQASGWGSLDVSNFANSFSSVVTALPNATSITVTNSPSIPALNQTVTFTATVAHTSGTATPTGTVTFTVDNAATSTSETLSSSGTATFSTAFTTSGSHIIYSSYSGDSNYYGSSTTTTITSGTVPTGSISLSASPATISIASGGSISSTITITSAGGYAGTVDLTAVASTLNGTFEFLSNSSPVTSVTVPAGGSTAVTFTVSSVTAATKGAGKLNRSSGVSNLVVGGGATLAGLLLFGFTGTRRRRWPAVFSLLAFTALIAGMGCSSSSTTTTTTGAGTYTITITGADSVTPSTITASTNLTVTIQ</sequence>
<dbReference type="Pfam" id="PF09286">
    <property type="entry name" value="Pro-kuma_activ"/>
    <property type="match status" value="1"/>
</dbReference>
<keyword evidence="4" id="KW-0378">Hydrolase</keyword>
<evidence type="ECO:0000256" key="4">
    <source>
        <dbReference type="ARBA" id="ARBA00022801"/>
    </source>
</evidence>
<evidence type="ECO:0000313" key="12">
    <source>
        <dbReference type="Proteomes" id="UP000589520"/>
    </source>
</evidence>
<dbReference type="Gene3D" id="2.60.40.10">
    <property type="entry name" value="Immunoglobulins"/>
    <property type="match status" value="1"/>
</dbReference>
<feature type="domain" description="Peptidase S53" evidence="10">
    <location>
        <begin position="231"/>
        <end position="662"/>
    </location>
</feature>
<evidence type="ECO:0000256" key="5">
    <source>
        <dbReference type="ARBA" id="ARBA00022825"/>
    </source>
</evidence>
<keyword evidence="8" id="KW-0472">Membrane</keyword>
<dbReference type="EMBL" id="JACCCW010000002">
    <property type="protein sequence ID" value="NYF79949.1"/>
    <property type="molecule type" value="Genomic_DNA"/>
</dbReference>
<name>A0A7Y9PHQ1_9BACT</name>
<dbReference type="InterPro" id="IPR036852">
    <property type="entry name" value="Peptidase_S8/S53_dom_sf"/>
</dbReference>
<dbReference type="InterPro" id="IPR015366">
    <property type="entry name" value="S53_propep"/>
</dbReference>
<evidence type="ECO:0000259" key="10">
    <source>
        <dbReference type="PROSITE" id="PS51695"/>
    </source>
</evidence>
<feature type="transmembrane region" description="Helical" evidence="8">
    <location>
        <begin position="888"/>
        <end position="905"/>
    </location>
</feature>
<comment type="caution">
    <text evidence="11">The sequence shown here is derived from an EMBL/GenBank/DDBJ whole genome shotgun (WGS) entry which is preliminary data.</text>
</comment>
<keyword evidence="7" id="KW-0865">Zymogen</keyword>
<keyword evidence="8" id="KW-0812">Transmembrane</keyword>
<evidence type="ECO:0000313" key="11">
    <source>
        <dbReference type="EMBL" id="NYF79949.1"/>
    </source>
</evidence>
<dbReference type="InterPro" id="IPR050819">
    <property type="entry name" value="Tripeptidyl-peptidase_I"/>
</dbReference>
<proteinExistence type="predicted"/>
<keyword evidence="8" id="KW-1133">Transmembrane helix</keyword>
<dbReference type="PANTHER" id="PTHR14218:SF15">
    <property type="entry name" value="TRIPEPTIDYL-PEPTIDASE 1"/>
    <property type="match status" value="1"/>
</dbReference>
<dbReference type="InterPro" id="IPR023828">
    <property type="entry name" value="Peptidase_S8_Ser-AS"/>
</dbReference>
<dbReference type="Gene3D" id="3.40.50.200">
    <property type="entry name" value="Peptidase S8/S53 domain"/>
    <property type="match status" value="1"/>
</dbReference>
<evidence type="ECO:0000256" key="9">
    <source>
        <dbReference type="SAM" id="SignalP"/>
    </source>
</evidence>
<comment type="cofactor">
    <cofactor evidence="1">
        <name>Ca(2+)</name>
        <dbReference type="ChEBI" id="CHEBI:29108"/>
    </cofactor>
</comment>
<dbReference type="AlphaFoldDB" id="A0A7Y9PHQ1"/>
<dbReference type="GO" id="GO:0008240">
    <property type="term" value="F:tripeptidyl-peptidase activity"/>
    <property type="evidence" value="ECO:0007669"/>
    <property type="project" value="TreeGrafter"/>
</dbReference>
<keyword evidence="2 11" id="KW-0645">Protease</keyword>
<evidence type="ECO:0000256" key="7">
    <source>
        <dbReference type="ARBA" id="ARBA00023145"/>
    </source>
</evidence>
<evidence type="ECO:0000256" key="1">
    <source>
        <dbReference type="ARBA" id="ARBA00001913"/>
    </source>
</evidence>
<dbReference type="GO" id="GO:0046872">
    <property type="term" value="F:metal ion binding"/>
    <property type="evidence" value="ECO:0007669"/>
    <property type="project" value="UniProtKB-KW"/>
</dbReference>
<dbReference type="Proteomes" id="UP000589520">
    <property type="component" value="Unassembled WGS sequence"/>
</dbReference>
<dbReference type="InterPro" id="IPR030400">
    <property type="entry name" value="Sedolisin_dom"/>
</dbReference>
<evidence type="ECO:0000256" key="3">
    <source>
        <dbReference type="ARBA" id="ARBA00022723"/>
    </source>
</evidence>
<dbReference type="InterPro" id="IPR032109">
    <property type="entry name" value="Big_3_5"/>
</dbReference>
<dbReference type="SMART" id="SM00944">
    <property type="entry name" value="Pro-kuma_activ"/>
    <property type="match status" value="1"/>
</dbReference>
<keyword evidence="5" id="KW-0720">Serine protease</keyword>
<gene>
    <name evidence="11" type="ORF">HDF17_002269</name>
</gene>
<dbReference type="GO" id="GO:0006508">
    <property type="term" value="P:proteolysis"/>
    <property type="evidence" value="ECO:0007669"/>
    <property type="project" value="UniProtKB-KW"/>
</dbReference>
<keyword evidence="6" id="KW-0106">Calcium</keyword>
<dbReference type="CDD" id="cd11377">
    <property type="entry name" value="Pro-peptidase_S53"/>
    <property type="match status" value="1"/>
</dbReference>
<feature type="transmembrane region" description="Helical" evidence="8">
    <location>
        <begin position="864"/>
        <end position="881"/>
    </location>
</feature>
<dbReference type="SUPFAM" id="SSF54897">
    <property type="entry name" value="Protease propeptides/inhibitors"/>
    <property type="match status" value="1"/>
</dbReference>
<accession>A0A7Y9PHQ1</accession>
<dbReference type="InterPro" id="IPR013783">
    <property type="entry name" value="Ig-like_fold"/>
</dbReference>
<protein>
    <submittedName>
        <fullName evidence="11">Subtilase family serine protease</fullName>
    </submittedName>
</protein>
<keyword evidence="12" id="KW-1185">Reference proteome</keyword>
<keyword evidence="9" id="KW-0732">Signal</keyword>
<dbReference type="RefSeq" id="WP_179490949.1">
    <property type="nucleotide sequence ID" value="NZ_JACCCW010000002.1"/>
</dbReference>
<organism evidence="11 12">
    <name type="scientific">Granulicella arctica</name>
    <dbReference type="NCBI Taxonomy" id="940613"/>
    <lineage>
        <taxon>Bacteria</taxon>
        <taxon>Pseudomonadati</taxon>
        <taxon>Acidobacteriota</taxon>
        <taxon>Terriglobia</taxon>
        <taxon>Terriglobales</taxon>
        <taxon>Acidobacteriaceae</taxon>
        <taxon>Granulicella</taxon>
    </lineage>
</organism>
<dbReference type="CDD" id="cd04056">
    <property type="entry name" value="Peptidases_S53"/>
    <property type="match status" value="1"/>
</dbReference>
<dbReference type="GO" id="GO:0004252">
    <property type="term" value="F:serine-type endopeptidase activity"/>
    <property type="evidence" value="ECO:0007669"/>
    <property type="project" value="InterPro"/>
</dbReference>